<dbReference type="eggNOG" id="COG2814">
    <property type="taxonomic scope" value="Bacteria"/>
</dbReference>
<feature type="transmembrane region" description="Helical" evidence="5">
    <location>
        <begin position="219"/>
        <end position="236"/>
    </location>
</feature>
<evidence type="ECO:0000256" key="1">
    <source>
        <dbReference type="ARBA" id="ARBA00004651"/>
    </source>
</evidence>
<dbReference type="AlphaFoldDB" id="I0H4J0"/>
<proteinExistence type="predicted"/>
<dbReference type="OrthoDB" id="5242299at2"/>
<keyword evidence="4 5" id="KW-0472">Membrane</keyword>
<gene>
    <name evidence="7" type="ordered locus">AMIS_27070</name>
</gene>
<dbReference type="SUPFAM" id="SSF103473">
    <property type="entry name" value="MFS general substrate transporter"/>
    <property type="match status" value="1"/>
</dbReference>
<evidence type="ECO:0000259" key="6">
    <source>
        <dbReference type="PROSITE" id="PS50850"/>
    </source>
</evidence>
<feature type="transmembrane region" description="Helical" evidence="5">
    <location>
        <begin position="305"/>
        <end position="328"/>
    </location>
</feature>
<evidence type="ECO:0000256" key="5">
    <source>
        <dbReference type="SAM" id="Phobius"/>
    </source>
</evidence>
<dbReference type="RefSeq" id="WP_014442822.1">
    <property type="nucleotide sequence ID" value="NC_017093.1"/>
</dbReference>
<feature type="transmembrane region" description="Helical" evidence="5">
    <location>
        <begin position="169"/>
        <end position="188"/>
    </location>
</feature>
<feature type="transmembrane region" description="Helical" evidence="5">
    <location>
        <begin position="46"/>
        <end position="68"/>
    </location>
</feature>
<reference evidence="7 8" key="1">
    <citation type="submission" date="2012-02" db="EMBL/GenBank/DDBJ databases">
        <title>Complete genome sequence of Actinoplanes missouriensis 431 (= NBRC 102363).</title>
        <authorList>
            <person name="Ohnishi Y."/>
            <person name="Ishikawa J."/>
            <person name="Sekine M."/>
            <person name="Hosoyama A."/>
            <person name="Harada T."/>
            <person name="Narita H."/>
            <person name="Hata T."/>
            <person name="Konno Y."/>
            <person name="Tutikane K."/>
            <person name="Fujita N."/>
            <person name="Horinouchi S."/>
            <person name="Hayakawa M."/>
        </authorList>
    </citation>
    <scope>NUCLEOTIDE SEQUENCE [LARGE SCALE GENOMIC DNA]</scope>
    <source>
        <strain evidence="8">ATCC 14538 / DSM 43046 / CBS 188.64 / JCM 3121 / NBRC 102363 / NCIMB 12654 / NRRL B-3342 / UNCC 431</strain>
    </source>
</reference>
<evidence type="ECO:0000256" key="3">
    <source>
        <dbReference type="ARBA" id="ARBA00022989"/>
    </source>
</evidence>
<feature type="transmembrane region" description="Helical" evidence="5">
    <location>
        <begin position="275"/>
        <end position="299"/>
    </location>
</feature>
<comment type="subcellular location">
    <subcellularLocation>
        <location evidence="1">Cell membrane</location>
        <topology evidence="1">Multi-pass membrane protein</topology>
    </subcellularLocation>
</comment>
<dbReference type="GO" id="GO:0022857">
    <property type="term" value="F:transmembrane transporter activity"/>
    <property type="evidence" value="ECO:0007669"/>
    <property type="project" value="InterPro"/>
</dbReference>
<keyword evidence="2 5" id="KW-0812">Transmembrane</keyword>
<name>I0H4J0_ACTM4</name>
<sequence>MQRDPRSAVLTSPPFLILLLCSLLYFTALGVLAVALPLYVANVLHGTSFAVGLVVGAVTVTAIVLRPAAGRLTAVRGSRVVVLAGLLVVTASIFCYTVADSVAALVPLRMVTGIGQAAAYVGLARLAFDLAPPDRAAEAVSYFTVAPYAGFAAGPVLGTELLDVSGYPMTWIVAGAVGVLALVCALFLREPPAEPGTAAPGERGSPAARTPRRWLQRDTVGPAVVLLLSLAGYAAFATTVPLYAGSLGIDAGLILAESSIVVLTVRLLGGRLPDLLGPVTGSLVSIAVQAAGWAIVAAVPTAIGLHSGVVLMSLGVSLLYPALFTFALRRAPVAQRGDAVATITMSFDVAYGLGPVLLGAVAASTSSHRSAFVAATVLNVLAFAVVLSRARSWRRSAVAPQRESTTAG</sequence>
<organism evidence="7 8">
    <name type="scientific">Actinoplanes missouriensis (strain ATCC 14538 / DSM 43046 / CBS 188.64 / JCM 3121 / NBRC 102363 / NCIMB 12654 / NRRL B-3342 / UNCC 431)</name>
    <dbReference type="NCBI Taxonomy" id="512565"/>
    <lineage>
        <taxon>Bacteria</taxon>
        <taxon>Bacillati</taxon>
        <taxon>Actinomycetota</taxon>
        <taxon>Actinomycetes</taxon>
        <taxon>Micromonosporales</taxon>
        <taxon>Micromonosporaceae</taxon>
        <taxon>Actinoplanes</taxon>
    </lineage>
</organism>
<feature type="transmembrane region" description="Helical" evidence="5">
    <location>
        <begin position="105"/>
        <end position="128"/>
    </location>
</feature>
<feature type="transmembrane region" description="Helical" evidence="5">
    <location>
        <begin position="369"/>
        <end position="387"/>
    </location>
</feature>
<dbReference type="KEGG" id="ams:AMIS_27070"/>
<feature type="transmembrane region" description="Helical" evidence="5">
    <location>
        <begin position="140"/>
        <end position="157"/>
    </location>
</feature>
<dbReference type="Pfam" id="PF07690">
    <property type="entry name" value="MFS_1"/>
    <property type="match status" value="1"/>
</dbReference>
<dbReference type="HOGENOM" id="CLU_001265_10_13_11"/>
<dbReference type="STRING" id="512565.AMIS_27070"/>
<feature type="transmembrane region" description="Helical" evidence="5">
    <location>
        <begin position="80"/>
        <end position="99"/>
    </location>
</feature>
<evidence type="ECO:0000256" key="4">
    <source>
        <dbReference type="ARBA" id="ARBA00023136"/>
    </source>
</evidence>
<evidence type="ECO:0000256" key="2">
    <source>
        <dbReference type="ARBA" id="ARBA00022692"/>
    </source>
</evidence>
<dbReference type="PATRIC" id="fig|512565.3.peg.2707"/>
<feature type="transmembrane region" description="Helical" evidence="5">
    <location>
        <begin position="15"/>
        <end position="40"/>
    </location>
</feature>
<evidence type="ECO:0000313" key="7">
    <source>
        <dbReference type="EMBL" id="BAL87927.1"/>
    </source>
</evidence>
<keyword evidence="3 5" id="KW-1133">Transmembrane helix</keyword>
<evidence type="ECO:0000313" key="8">
    <source>
        <dbReference type="Proteomes" id="UP000007882"/>
    </source>
</evidence>
<dbReference type="Proteomes" id="UP000007882">
    <property type="component" value="Chromosome"/>
</dbReference>
<feature type="transmembrane region" description="Helical" evidence="5">
    <location>
        <begin position="340"/>
        <end position="363"/>
    </location>
</feature>
<dbReference type="InterPro" id="IPR011701">
    <property type="entry name" value="MFS"/>
</dbReference>
<dbReference type="InterPro" id="IPR020846">
    <property type="entry name" value="MFS_dom"/>
</dbReference>
<feature type="domain" description="Major facilitator superfamily (MFS) profile" evidence="6">
    <location>
        <begin position="14"/>
        <end position="394"/>
    </location>
</feature>
<feature type="transmembrane region" description="Helical" evidence="5">
    <location>
        <begin position="242"/>
        <end position="263"/>
    </location>
</feature>
<dbReference type="GO" id="GO:0005886">
    <property type="term" value="C:plasma membrane"/>
    <property type="evidence" value="ECO:0007669"/>
    <property type="project" value="UniProtKB-SubCell"/>
</dbReference>
<protein>
    <submittedName>
        <fullName evidence="7">Putative MFS transporter</fullName>
    </submittedName>
</protein>
<dbReference type="Gene3D" id="1.20.1250.20">
    <property type="entry name" value="MFS general substrate transporter like domains"/>
    <property type="match status" value="1"/>
</dbReference>
<dbReference type="InterPro" id="IPR052714">
    <property type="entry name" value="MFS_Exporter"/>
</dbReference>
<keyword evidence="8" id="KW-1185">Reference proteome</keyword>
<dbReference type="PANTHER" id="PTHR23531">
    <property type="entry name" value="QUINOLENE RESISTANCE PROTEIN NORA"/>
    <property type="match status" value="1"/>
</dbReference>
<dbReference type="PROSITE" id="PS50850">
    <property type="entry name" value="MFS"/>
    <property type="match status" value="1"/>
</dbReference>
<dbReference type="EMBL" id="AP012319">
    <property type="protein sequence ID" value="BAL87927.1"/>
    <property type="molecule type" value="Genomic_DNA"/>
</dbReference>
<dbReference type="PANTHER" id="PTHR23531:SF1">
    <property type="entry name" value="QUINOLENE RESISTANCE PROTEIN NORA"/>
    <property type="match status" value="1"/>
</dbReference>
<dbReference type="InterPro" id="IPR036259">
    <property type="entry name" value="MFS_trans_sf"/>
</dbReference>
<accession>I0H4J0</accession>